<feature type="transmembrane region" description="Helical" evidence="17">
    <location>
        <begin position="241"/>
        <end position="263"/>
    </location>
</feature>
<evidence type="ECO:0000313" key="20">
    <source>
        <dbReference type="EMBL" id="ARX63974.1"/>
    </source>
</evidence>
<feature type="transmembrane region" description="Helical" evidence="17">
    <location>
        <begin position="331"/>
        <end position="353"/>
    </location>
</feature>
<keyword evidence="12 17" id="KW-0520">NAD</keyword>
<feature type="transmembrane region" description="Helical" evidence="17">
    <location>
        <begin position="296"/>
        <end position="319"/>
    </location>
</feature>
<dbReference type="GeneID" id="33906442"/>
<dbReference type="PANTHER" id="PTHR43507:SF20">
    <property type="entry name" value="NADH-UBIQUINONE OXIDOREDUCTASE CHAIN 4"/>
    <property type="match status" value="1"/>
</dbReference>
<keyword evidence="14 17" id="KW-0496">Mitochondrion</keyword>
<gene>
    <name evidence="20" type="primary">ND4</name>
</gene>
<dbReference type="GO" id="GO:0042773">
    <property type="term" value="P:ATP synthesis coupled electron transport"/>
    <property type="evidence" value="ECO:0007669"/>
    <property type="project" value="InterPro"/>
</dbReference>
<geneLocation type="mitochondrion" evidence="20"/>
<comment type="function">
    <text evidence="1">Core subunit of the mitochondrial membrane respiratory chain NADH dehydrogenase (Complex I) that is believed to belong to the minimal assembly required for catalysis. Complex I functions in the transfer of electrons from NADH to the respiratory chain. The immediate electron acceptor for the enzyme is believed to be ubiquinone.</text>
</comment>
<feature type="transmembrane region" description="Helical" evidence="17">
    <location>
        <begin position="373"/>
        <end position="397"/>
    </location>
</feature>
<dbReference type="Pfam" id="PF01059">
    <property type="entry name" value="Oxidored_q5_N"/>
    <property type="match status" value="1"/>
</dbReference>
<evidence type="ECO:0000256" key="16">
    <source>
        <dbReference type="ARBA" id="ARBA00049551"/>
    </source>
</evidence>
<evidence type="ECO:0000256" key="7">
    <source>
        <dbReference type="ARBA" id="ARBA00022660"/>
    </source>
</evidence>
<keyword evidence="8 17" id="KW-0812">Transmembrane</keyword>
<accession>A0A343DQW6</accession>
<keyword evidence="13 17" id="KW-0830">Ubiquinone</keyword>
<feature type="transmembrane region" description="Helical" evidence="17">
    <location>
        <begin position="111"/>
        <end position="129"/>
    </location>
</feature>
<evidence type="ECO:0000256" key="8">
    <source>
        <dbReference type="ARBA" id="ARBA00022692"/>
    </source>
</evidence>
<dbReference type="EC" id="7.1.1.2" evidence="4 17"/>
<comment type="catalytic activity">
    <reaction evidence="16 17">
        <text>a ubiquinone + NADH + 5 H(+)(in) = a ubiquinol + NAD(+) + 4 H(+)(out)</text>
        <dbReference type="Rhea" id="RHEA:29091"/>
        <dbReference type="Rhea" id="RHEA-COMP:9565"/>
        <dbReference type="Rhea" id="RHEA-COMP:9566"/>
        <dbReference type="ChEBI" id="CHEBI:15378"/>
        <dbReference type="ChEBI" id="CHEBI:16389"/>
        <dbReference type="ChEBI" id="CHEBI:17976"/>
        <dbReference type="ChEBI" id="CHEBI:57540"/>
        <dbReference type="ChEBI" id="CHEBI:57945"/>
        <dbReference type="EC" id="7.1.1.2"/>
    </reaction>
</comment>
<dbReference type="GO" id="GO:0008137">
    <property type="term" value="F:NADH dehydrogenase (ubiquinone) activity"/>
    <property type="evidence" value="ECO:0007669"/>
    <property type="project" value="UniProtKB-UniRule"/>
</dbReference>
<comment type="similarity">
    <text evidence="3 17">Belongs to the complex I subunit 4 family.</text>
</comment>
<evidence type="ECO:0000256" key="17">
    <source>
        <dbReference type="RuleBase" id="RU003297"/>
    </source>
</evidence>
<feature type="transmembrane region" description="Helical" evidence="17">
    <location>
        <begin position="418"/>
        <end position="438"/>
    </location>
</feature>
<reference evidence="20" key="1">
    <citation type="submission" date="2016-11" db="EMBL/GenBank/DDBJ databases">
        <title>The complete mitochondrial genome of Durgadts higropicta (Hemiptera:Cicadellidae).</title>
        <authorList>
            <person name="Wang J.J."/>
            <person name="Dai R.H."/>
        </authorList>
    </citation>
    <scope>NUCLEOTIDE SEQUENCE</scope>
</reference>
<evidence type="ECO:0000256" key="2">
    <source>
        <dbReference type="ARBA" id="ARBA00004225"/>
    </source>
</evidence>
<evidence type="ECO:0000256" key="9">
    <source>
        <dbReference type="ARBA" id="ARBA00022967"/>
    </source>
</evidence>
<evidence type="ECO:0000256" key="10">
    <source>
        <dbReference type="ARBA" id="ARBA00022982"/>
    </source>
</evidence>
<dbReference type="GO" id="GO:0031966">
    <property type="term" value="C:mitochondrial membrane"/>
    <property type="evidence" value="ECO:0007669"/>
    <property type="project" value="UniProtKB-SubCell"/>
</dbReference>
<dbReference type="AlphaFoldDB" id="A0A343DQW6"/>
<evidence type="ECO:0000259" key="19">
    <source>
        <dbReference type="Pfam" id="PF01059"/>
    </source>
</evidence>
<dbReference type="EMBL" id="KY123686">
    <property type="protein sequence ID" value="ARX63974.1"/>
    <property type="molecule type" value="Genomic_DNA"/>
</dbReference>
<dbReference type="PRINTS" id="PR01437">
    <property type="entry name" value="NUOXDRDTASE4"/>
</dbReference>
<feature type="transmembrane region" description="Helical" evidence="17">
    <location>
        <begin position="270"/>
        <end position="290"/>
    </location>
</feature>
<organism evidence="20">
    <name type="scientific">Durgades nigropicta</name>
    <dbReference type="NCBI Taxonomy" id="1792630"/>
    <lineage>
        <taxon>Eukaryota</taxon>
        <taxon>Metazoa</taxon>
        <taxon>Ecdysozoa</taxon>
        <taxon>Arthropoda</taxon>
        <taxon>Hexapoda</taxon>
        <taxon>Insecta</taxon>
        <taxon>Pterygota</taxon>
        <taxon>Neoptera</taxon>
        <taxon>Paraneoptera</taxon>
        <taxon>Hemiptera</taxon>
        <taxon>Auchenorrhyncha</taxon>
        <taxon>Membracoidea</taxon>
        <taxon>Cicadellidae</taxon>
        <taxon>Megophthalminae</taxon>
        <taxon>Durgades</taxon>
    </lineage>
</organism>
<feature type="domain" description="NADH:quinone oxidoreductase/Mrp antiporter transmembrane" evidence="18">
    <location>
        <begin position="106"/>
        <end position="382"/>
    </location>
</feature>
<dbReference type="InterPro" id="IPR000260">
    <property type="entry name" value="NADH4_N"/>
</dbReference>
<evidence type="ECO:0000256" key="1">
    <source>
        <dbReference type="ARBA" id="ARBA00003257"/>
    </source>
</evidence>
<evidence type="ECO:0000256" key="4">
    <source>
        <dbReference type="ARBA" id="ARBA00012944"/>
    </source>
</evidence>
<sequence length="439" mass="52235">MMMDIFLYIFMMIPLVFFSCVILIQYSFMLVLLLMFLKNFDFFFCNLSYFFGLDYFSYWLIVLTFYVTCLMYLCCMSFSLDLSFSYLMFMSYCLCFFLYCVFSFLNYLLMYIFFEFSLVPLFIIILGWGYQPDRLISGLYLFFYTLFASLPLFLFLMYIYYVYGSMFFDYYYGTSFSFLIHLFTVLAFMVKLPLFMFHFWLPKAHVYSPIFGSMVLAGVLLKIGGYGIIRFMFMYEYIFNIYSYMWYSLSLFGSLLVSLICLIQGDIKCLIAYSSVAHMGLSLMGLLTMTKTGISGSYMMMIGHGLCSSALFCLSNISYERFLSRSFYLNKGLISFMPSVSFFWFIFCCFNMSCPPSLNFISEIYIIMSMMMYWIGSGFYFFFISFLSAFFSFYMFSYSNHGIFHNSYCFSYVTFREYFLCFLHLVPIVYVMLIVDLFF</sequence>
<evidence type="ECO:0000256" key="3">
    <source>
        <dbReference type="ARBA" id="ARBA00009025"/>
    </source>
</evidence>
<keyword evidence="15 17" id="KW-0472">Membrane</keyword>
<comment type="subcellular location">
    <subcellularLocation>
        <location evidence="2 17">Mitochondrion membrane</location>
        <topology evidence="2 17">Multi-pass membrane protein</topology>
    </subcellularLocation>
</comment>
<dbReference type="Pfam" id="PF00361">
    <property type="entry name" value="Proton_antipo_M"/>
    <property type="match status" value="1"/>
</dbReference>
<dbReference type="CTD" id="4538"/>
<evidence type="ECO:0000256" key="6">
    <source>
        <dbReference type="ARBA" id="ARBA00022448"/>
    </source>
</evidence>
<evidence type="ECO:0000259" key="18">
    <source>
        <dbReference type="Pfam" id="PF00361"/>
    </source>
</evidence>
<proteinExistence type="inferred from homology"/>
<evidence type="ECO:0000256" key="11">
    <source>
        <dbReference type="ARBA" id="ARBA00022989"/>
    </source>
</evidence>
<dbReference type="InterPro" id="IPR001750">
    <property type="entry name" value="ND/Mrp_TM"/>
</dbReference>
<dbReference type="InterPro" id="IPR003918">
    <property type="entry name" value="NADH_UbQ_OxRdtase"/>
</dbReference>
<feature type="transmembrane region" description="Helical" evidence="17">
    <location>
        <begin position="206"/>
        <end position="229"/>
    </location>
</feature>
<feature type="transmembrane region" description="Helical" evidence="17">
    <location>
        <begin position="56"/>
        <end position="74"/>
    </location>
</feature>
<evidence type="ECO:0000256" key="14">
    <source>
        <dbReference type="ARBA" id="ARBA00023128"/>
    </source>
</evidence>
<keyword evidence="11 17" id="KW-1133">Transmembrane helix</keyword>
<feature type="domain" description="NADH:ubiquinone oxidoreductase chain 4 N-terminal" evidence="19">
    <location>
        <begin position="2"/>
        <end position="99"/>
    </location>
</feature>
<protein>
    <recommendedName>
        <fullName evidence="5 17">NADH-ubiquinone oxidoreductase chain 4</fullName>
        <ecNumber evidence="4 17">7.1.1.2</ecNumber>
    </recommendedName>
</protein>
<evidence type="ECO:0000256" key="5">
    <source>
        <dbReference type="ARBA" id="ARBA00021006"/>
    </source>
</evidence>
<feature type="transmembrane region" description="Helical" evidence="17">
    <location>
        <begin position="141"/>
        <end position="163"/>
    </location>
</feature>
<keyword evidence="6 17" id="KW-0813">Transport</keyword>
<dbReference type="GO" id="GO:0015990">
    <property type="term" value="P:electron transport coupled proton transport"/>
    <property type="evidence" value="ECO:0007669"/>
    <property type="project" value="TreeGrafter"/>
</dbReference>
<dbReference type="GO" id="GO:0003954">
    <property type="term" value="F:NADH dehydrogenase activity"/>
    <property type="evidence" value="ECO:0007669"/>
    <property type="project" value="TreeGrafter"/>
</dbReference>
<name>A0A343DQW6_9HEMI</name>
<keyword evidence="7 17" id="KW-0679">Respiratory chain</keyword>
<evidence type="ECO:0000256" key="12">
    <source>
        <dbReference type="ARBA" id="ARBA00023027"/>
    </source>
</evidence>
<feature type="transmembrane region" description="Helical" evidence="17">
    <location>
        <begin position="7"/>
        <end position="36"/>
    </location>
</feature>
<dbReference type="GO" id="GO:0048039">
    <property type="term" value="F:ubiquinone binding"/>
    <property type="evidence" value="ECO:0007669"/>
    <property type="project" value="TreeGrafter"/>
</dbReference>
<dbReference type="RefSeq" id="YP_009417624.1">
    <property type="nucleotide sequence ID" value="NC_035684.1"/>
</dbReference>
<evidence type="ECO:0000256" key="13">
    <source>
        <dbReference type="ARBA" id="ARBA00023075"/>
    </source>
</evidence>
<feature type="transmembrane region" description="Helical" evidence="17">
    <location>
        <begin position="175"/>
        <end position="194"/>
    </location>
</feature>
<keyword evidence="10 17" id="KW-0249">Electron transport</keyword>
<feature type="transmembrane region" description="Helical" evidence="17">
    <location>
        <begin position="86"/>
        <end position="105"/>
    </location>
</feature>
<comment type="function">
    <text evidence="17">Core subunit of the mitochondrial membrane respiratory chain NADH dehydrogenase (Complex I) which catalyzes electron transfer from NADH through the respiratory chain, using ubiquinone as an electron acceptor. Essential for the catalytic activity and assembly of complex I.</text>
</comment>
<dbReference type="PANTHER" id="PTHR43507">
    <property type="entry name" value="NADH-UBIQUINONE OXIDOREDUCTASE CHAIN 4"/>
    <property type="match status" value="1"/>
</dbReference>
<evidence type="ECO:0000256" key="15">
    <source>
        <dbReference type="ARBA" id="ARBA00023136"/>
    </source>
</evidence>
<keyword evidence="9" id="KW-1278">Translocase</keyword>